<reference evidence="7 8" key="1">
    <citation type="submission" date="2014-08" db="EMBL/GenBank/DDBJ databases">
        <title>Comparative genomics of the Paenibacillus odorifer group.</title>
        <authorList>
            <person name="den Bakker H.C."/>
            <person name="Tsai Y.-C."/>
            <person name="Martin N."/>
            <person name="Korlach J."/>
            <person name="Wiedmann M."/>
        </authorList>
    </citation>
    <scope>NUCLEOTIDE SEQUENCE [LARGE SCALE GENOMIC DNA]</scope>
    <source>
        <strain evidence="7 8">DSM 15220</strain>
    </source>
</reference>
<dbReference type="GO" id="GO:0006865">
    <property type="term" value="P:amino acid transport"/>
    <property type="evidence" value="ECO:0007669"/>
    <property type="project" value="UniProtKB-KW"/>
</dbReference>
<sequence length="399" mass="41570">MKKIGAIILSAVLTAVLASGCGNNKTENSGNSASGGNTAGDTIKIGADLELTGGQASFGDSASKGAKLAVQQINDAGGILGKKLELVVADNASKSEEATQVAQKLITTDKAVTIIGASTSTNTLGIVPVATEKEIPLVSVGATNPKVTVDERTGKVNDWVFRAAFIDPFQGQVMANFALDSLKAKTAVIYTDTSSDYSKGLQKFFEETFKSKGGEVLSQESYQQKDSDFKAVLTRIKAANPDVIYLPGYYEEVGKILKQARGMGITAPFLGGDGWDSPQLAEIAGADALNDTYMSNHYSPEDTAAEVTSFVDAYKAANGGAVPDGMAALGYDALKLVADAITRAGEADPAKIKDALAATKDLQLATGKITLNETHDPVKAAVVLKFVGGKQTFETKVNP</sequence>
<dbReference type="OrthoDB" id="9783240at2"/>
<dbReference type="CDD" id="cd06347">
    <property type="entry name" value="PBP1_ABC_LivK_ligand_binding-like"/>
    <property type="match status" value="1"/>
</dbReference>
<keyword evidence="8" id="KW-1185">Reference proteome</keyword>
<keyword evidence="4" id="KW-0029">Amino-acid transport</keyword>
<comment type="similarity">
    <text evidence="1">Belongs to the leucine-binding protein family.</text>
</comment>
<dbReference type="eggNOG" id="COG0683">
    <property type="taxonomic scope" value="Bacteria"/>
</dbReference>
<evidence type="ECO:0000256" key="2">
    <source>
        <dbReference type="ARBA" id="ARBA00022448"/>
    </source>
</evidence>
<dbReference type="InterPro" id="IPR028081">
    <property type="entry name" value="Leu-bd"/>
</dbReference>
<dbReference type="EMBL" id="CP009287">
    <property type="protein sequence ID" value="AIQ67372.1"/>
    <property type="molecule type" value="Genomic_DNA"/>
</dbReference>
<dbReference type="Proteomes" id="UP000029500">
    <property type="component" value="Chromosome"/>
</dbReference>
<evidence type="ECO:0000256" key="4">
    <source>
        <dbReference type="ARBA" id="ARBA00022970"/>
    </source>
</evidence>
<keyword evidence="2" id="KW-0813">Transport</keyword>
<dbReference type="HOGENOM" id="CLU_027128_6_1_9"/>
<dbReference type="PANTHER" id="PTHR47151">
    <property type="entry name" value="LEU/ILE/VAL-BINDING ABC TRANSPORTER SUBUNIT"/>
    <property type="match status" value="1"/>
</dbReference>
<dbReference type="AlphaFoldDB" id="A0A089M2E2"/>
<dbReference type="Gene3D" id="3.40.50.2300">
    <property type="match status" value="2"/>
</dbReference>
<evidence type="ECO:0000313" key="8">
    <source>
        <dbReference type="Proteomes" id="UP000029500"/>
    </source>
</evidence>
<feature type="domain" description="Leucine-binding protein" evidence="6">
    <location>
        <begin position="42"/>
        <end position="388"/>
    </location>
</feature>
<dbReference type="InterPro" id="IPR000709">
    <property type="entry name" value="Leu_Ile_Val-bd"/>
</dbReference>
<protein>
    <submittedName>
        <fullName evidence="7">Ethanolamine utilization protein EutJ</fullName>
    </submittedName>
</protein>
<accession>A0A089M2E2</accession>
<dbReference type="Pfam" id="PF13458">
    <property type="entry name" value="Peripla_BP_6"/>
    <property type="match status" value="1"/>
</dbReference>
<organism evidence="7 8">
    <name type="scientific">Paenibacillus graminis</name>
    <dbReference type="NCBI Taxonomy" id="189425"/>
    <lineage>
        <taxon>Bacteria</taxon>
        <taxon>Bacillati</taxon>
        <taxon>Bacillota</taxon>
        <taxon>Bacilli</taxon>
        <taxon>Bacillales</taxon>
        <taxon>Paenibacillaceae</taxon>
        <taxon>Paenibacillus</taxon>
    </lineage>
</organism>
<name>A0A089M2E2_9BACL</name>
<feature type="signal peptide" evidence="5">
    <location>
        <begin position="1"/>
        <end position="18"/>
    </location>
</feature>
<keyword evidence="3 5" id="KW-0732">Signal</keyword>
<proteinExistence type="inferred from homology"/>
<evidence type="ECO:0000259" key="6">
    <source>
        <dbReference type="Pfam" id="PF13458"/>
    </source>
</evidence>
<dbReference type="RefSeq" id="WP_036704338.1">
    <property type="nucleotide sequence ID" value="NZ_CP009287.1"/>
</dbReference>
<feature type="chain" id="PRO_5038640908" evidence="5">
    <location>
        <begin position="19"/>
        <end position="399"/>
    </location>
</feature>
<dbReference type="PRINTS" id="PR00337">
    <property type="entry name" value="LEUILEVALBP"/>
</dbReference>
<dbReference type="InterPro" id="IPR028082">
    <property type="entry name" value="Peripla_BP_I"/>
</dbReference>
<evidence type="ECO:0000313" key="7">
    <source>
        <dbReference type="EMBL" id="AIQ67372.1"/>
    </source>
</evidence>
<gene>
    <name evidence="7" type="ORF">PGRAT_06745</name>
</gene>
<dbReference type="STRING" id="189425.PGRAT_06745"/>
<dbReference type="PROSITE" id="PS51257">
    <property type="entry name" value="PROKAR_LIPOPROTEIN"/>
    <property type="match status" value="1"/>
</dbReference>
<dbReference type="SUPFAM" id="SSF53822">
    <property type="entry name" value="Periplasmic binding protein-like I"/>
    <property type="match status" value="1"/>
</dbReference>
<evidence type="ECO:0000256" key="1">
    <source>
        <dbReference type="ARBA" id="ARBA00010062"/>
    </source>
</evidence>
<evidence type="ECO:0000256" key="3">
    <source>
        <dbReference type="ARBA" id="ARBA00022729"/>
    </source>
</evidence>
<evidence type="ECO:0000256" key="5">
    <source>
        <dbReference type="SAM" id="SignalP"/>
    </source>
</evidence>
<dbReference type="PANTHER" id="PTHR47151:SF2">
    <property type="entry name" value="AMINO ACID BINDING PROTEIN"/>
    <property type="match status" value="1"/>
</dbReference>
<dbReference type="KEGG" id="pgm:PGRAT_06745"/>